<dbReference type="Proteomes" id="UP001595859">
    <property type="component" value="Unassembled WGS sequence"/>
</dbReference>
<keyword evidence="5" id="KW-1185">Reference proteome</keyword>
<dbReference type="EMBL" id="JBHSIS010000002">
    <property type="protein sequence ID" value="MFC4852770.1"/>
    <property type="molecule type" value="Genomic_DNA"/>
</dbReference>
<comment type="similarity">
    <text evidence="1">Belongs to the ATP-dependent DNA ligase family.</text>
</comment>
<dbReference type="Gene3D" id="3.30.470.30">
    <property type="entry name" value="DNA ligase/mRNA capping enzyme"/>
    <property type="match status" value="1"/>
</dbReference>
<dbReference type="InterPro" id="IPR012310">
    <property type="entry name" value="DNA_ligase_ATP-dep_cent"/>
</dbReference>
<gene>
    <name evidence="4" type="ORF">ACFPCV_04575</name>
</gene>
<reference evidence="5" key="1">
    <citation type="journal article" date="2019" name="Int. J. Syst. Evol. Microbiol.">
        <title>The Global Catalogue of Microorganisms (GCM) 10K type strain sequencing project: providing services to taxonomists for standard genome sequencing and annotation.</title>
        <authorList>
            <consortium name="The Broad Institute Genomics Platform"/>
            <consortium name="The Broad Institute Genome Sequencing Center for Infectious Disease"/>
            <person name="Wu L."/>
            <person name="Ma J."/>
        </authorList>
    </citation>
    <scope>NUCLEOTIDE SEQUENCE [LARGE SCALE GENOMIC DNA]</scope>
    <source>
        <strain evidence="5">ZS-22-S1</strain>
    </source>
</reference>
<feature type="domain" description="ATP-dependent DNA ligase family profile" evidence="3">
    <location>
        <begin position="104"/>
        <end position="228"/>
    </location>
</feature>
<name>A0ABV9RTY2_9PSEU</name>
<proteinExistence type="inferred from homology"/>
<dbReference type="Pfam" id="PF01068">
    <property type="entry name" value="DNA_ligase_A_M"/>
    <property type="match status" value="1"/>
</dbReference>
<keyword evidence="2" id="KW-0436">Ligase</keyword>
<accession>A0ABV9RTY2</accession>
<dbReference type="RefSeq" id="WP_378054725.1">
    <property type="nucleotide sequence ID" value="NZ_JBHSIS010000002.1"/>
</dbReference>
<dbReference type="Gene3D" id="3.30.1490.70">
    <property type="match status" value="1"/>
</dbReference>
<evidence type="ECO:0000313" key="5">
    <source>
        <dbReference type="Proteomes" id="UP001595859"/>
    </source>
</evidence>
<dbReference type="PANTHER" id="PTHR45674">
    <property type="entry name" value="DNA LIGASE 1/3 FAMILY MEMBER"/>
    <property type="match status" value="1"/>
</dbReference>
<organism evidence="4 5">
    <name type="scientific">Actinophytocola glycyrrhizae</name>
    <dbReference type="NCBI Taxonomy" id="2044873"/>
    <lineage>
        <taxon>Bacteria</taxon>
        <taxon>Bacillati</taxon>
        <taxon>Actinomycetota</taxon>
        <taxon>Actinomycetes</taxon>
        <taxon>Pseudonocardiales</taxon>
        <taxon>Pseudonocardiaceae</taxon>
    </lineage>
</organism>
<evidence type="ECO:0000256" key="2">
    <source>
        <dbReference type="ARBA" id="ARBA00022598"/>
    </source>
</evidence>
<evidence type="ECO:0000259" key="3">
    <source>
        <dbReference type="PROSITE" id="PS50160"/>
    </source>
</evidence>
<sequence length="312" mass="33792">MAVLRPPVGLVLAREARELPAPGSGWVYEPKFDGWRAALFAADGIVQSRRNNDLARRFPEIAAAARVVGDVVVDGELVALRDGRLDFGSLAVMPRARVEAGVIVYFIGFDLLAQGGEDLRAAPHVVRRQRLVHVFSSAVPPLQLAPSTGDLALAAQWMRPEVADLGIEGVVAKRCRSPYQAGRTGDWVKIRQKVMVDAVVVGVAGPVARPEALVLARPCTDGALHPIGLSLPLPPQLRDQTAAWVRPTGEPRRRLPTTVLGHRGTEYQPVEPTLVVEAEAEATVVTFSSRLRPRIHRLRADLVPSDLPPAPR</sequence>
<comment type="caution">
    <text evidence="4">The sequence shown here is derived from an EMBL/GenBank/DDBJ whole genome shotgun (WGS) entry which is preliminary data.</text>
</comment>
<dbReference type="PROSITE" id="PS50160">
    <property type="entry name" value="DNA_LIGASE_A3"/>
    <property type="match status" value="1"/>
</dbReference>
<dbReference type="SUPFAM" id="SSF56091">
    <property type="entry name" value="DNA ligase/mRNA capping enzyme, catalytic domain"/>
    <property type="match status" value="1"/>
</dbReference>
<protein>
    <recommendedName>
        <fullName evidence="3">ATP-dependent DNA ligase family profile domain-containing protein</fullName>
    </recommendedName>
</protein>
<dbReference type="InterPro" id="IPR050191">
    <property type="entry name" value="ATP-dep_DNA_ligase"/>
</dbReference>
<dbReference type="PANTHER" id="PTHR45674:SF4">
    <property type="entry name" value="DNA LIGASE 1"/>
    <property type="match status" value="1"/>
</dbReference>
<evidence type="ECO:0000313" key="4">
    <source>
        <dbReference type="EMBL" id="MFC4852770.1"/>
    </source>
</evidence>
<evidence type="ECO:0000256" key="1">
    <source>
        <dbReference type="ARBA" id="ARBA00007572"/>
    </source>
</evidence>